<dbReference type="Proteomes" id="UP000284842">
    <property type="component" value="Unassembled WGS sequence"/>
</dbReference>
<protein>
    <submittedName>
        <fullName evidence="2">Uncharacterized protein</fullName>
    </submittedName>
</protein>
<proteinExistence type="predicted"/>
<evidence type="ECO:0000313" key="3">
    <source>
        <dbReference type="Proteomes" id="UP000284842"/>
    </source>
</evidence>
<evidence type="ECO:0000256" key="1">
    <source>
        <dbReference type="SAM" id="MobiDB-lite"/>
    </source>
</evidence>
<feature type="region of interest" description="Disordered" evidence="1">
    <location>
        <begin position="319"/>
        <end position="346"/>
    </location>
</feature>
<organism evidence="2 3">
    <name type="scientific">Panaeolus cyanescens</name>
    <dbReference type="NCBI Taxonomy" id="181874"/>
    <lineage>
        <taxon>Eukaryota</taxon>
        <taxon>Fungi</taxon>
        <taxon>Dikarya</taxon>
        <taxon>Basidiomycota</taxon>
        <taxon>Agaricomycotina</taxon>
        <taxon>Agaricomycetes</taxon>
        <taxon>Agaricomycetidae</taxon>
        <taxon>Agaricales</taxon>
        <taxon>Agaricineae</taxon>
        <taxon>Galeropsidaceae</taxon>
        <taxon>Panaeolus</taxon>
    </lineage>
</organism>
<gene>
    <name evidence="2" type="ORF">CVT24_005081</name>
</gene>
<dbReference type="EMBL" id="NHTK01001327">
    <property type="protein sequence ID" value="PPR00183.1"/>
    <property type="molecule type" value="Genomic_DNA"/>
</dbReference>
<evidence type="ECO:0000313" key="2">
    <source>
        <dbReference type="EMBL" id="PPR00183.1"/>
    </source>
</evidence>
<keyword evidence="3" id="KW-1185">Reference proteome</keyword>
<name>A0A409YB13_9AGAR</name>
<accession>A0A409YB13</accession>
<dbReference type="AlphaFoldDB" id="A0A409YB13"/>
<sequence>MSETEPSSTRFTDDSQSLVRYVDLSATFMVKKSMRTPVVDVLLYFAAEFPDYEKCVVQTIKWYKEPKGVQHEFAMISAMLTYTLDGVSMNKMVHFRLDRSLTFHTKPPRELTDLEIAGCPDLDSAQQAAIKVLREELQKEWDERKSTLPASFGVTSLDDSSDASLELLGTSSRAVPVRALDTLHRLPDTEPDYWSKRTFRADPLHLYTLSLSESPNHAAASPPSSMPISLPSLPNLRDVLIIVYCVNLSAPCYNVMKDCYPSFESIQEPDYARWASRFVYKGRGTLLPPMPDSEEYWRNFYKCFRLQLEYFNRKAAKKAEEKNRADEAERKASKAEAERMEEKRKRIEAERKVQALEAALEAANRKAEASEAKHKSD</sequence>
<reference evidence="2 3" key="1">
    <citation type="journal article" date="2018" name="Evol. Lett.">
        <title>Horizontal gene cluster transfer increased hallucinogenic mushroom diversity.</title>
        <authorList>
            <person name="Reynolds H.T."/>
            <person name="Vijayakumar V."/>
            <person name="Gluck-Thaler E."/>
            <person name="Korotkin H.B."/>
            <person name="Matheny P.B."/>
            <person name="Slot J.C."/>
        </authorList>
    </citation>
    <scope>NUCLEOTIDE SEQUENCE [LARGE SCALE GENOMIC DNA]</scope>
    <source>
        <strain evidence="2 3">2629</strain>
    </source>
</reference>
<comment type="caution">
    <text evidence="2">The sequence shown here is derived from an EMBL/GenBank/DDBJ whole genome shotgun (WGS) entry which is preliminary data.</text>
</comment>
<dbReference type="InParanoid" id="A0A409YB13"/>